<evidence type="ECO:0000313" key="2">
    <source>
        <dbReference type="Proteomes" id="UP001168096"/>
    </source>
</evidence>
<evidence type="ECO:0000313" key="1">
    <source>
        <dbReference type="EMBL" id="MFJ1471747.1"/>
    </source>
</evidence>
<accession>A0ACC7MIL5</accession>
<dbReference type="EC" id="2.7.7.65" evidence="1"/>
<organism evidence="1 2">
    <name type="scientific">Massilia orientalis</name>
    <dbReference type="NCBI Taxonomy" id="3050128"/>
    <lineage>
        <taxon>Bacteria</taxon>
        <taxon>Pseudomonadati</taxon>
        <taxon>Pseudomonadota</taxon>
        <taxon>Betaproteobacteria</taxon>
        <taxon>Burkholderiales</taxon>
        <taxon>Oxalobacteraceae</taxon>
        <taxon>Telluria group</taxon>
        <taxon>Massilia</taxon>
    </lineage>
</organism>
<sequence>MRALRPGRFAQSCRDGWTHARDALAPFADKAEADFDAQLDDGIARLLPVLGPVLGLFVVLFGMWDTWIDADRAATTLRVRVALVLLGAPAYAHGRLRWSVPVRCVAVYATHAGAMAVSAALLRDGLLLALPALTGALFVLALVEPRPRRWLATALSSLLLFIGLAGLALSGPALLDSVLLYALSIPLAVGVALVTLALRRRAFAAEQALLDATRHDNLTRALSRGYVTELALHDVALARRHGRRLAVAMLDIDHFKRVNDTHGHAAGDLVLRAVVDTSRRCLRATDYLGRVGGEEFVCVMPEASAADALACAERIRGAVAALHVPTAAGTLRVTVSLGVAVLDREDGTWEALLRQADAALYRAKNAGRDRIVLAAP</sequence>
<dbReference type="EMBL" id="JASNRB020000026">
    <property type="protein sequence ID" value="MFJ1471747.1"/>
    <property type="molecule type" value="Genomic_DNA"/>
</dbReference>
<keyword evidence="1" id="KW-0548">Nucleotidyltransferase</keyword>
<name>A0ACC7MIL5_9BURK</name>
<protein>
    <submittedName>
        <fullName evidence="1">Diguanylate cyclase</fullName>
        <ecNumber evidence="1">2.7.7.65</ecNumber>
    </submittedName>
</protein>
<reference evidence="1" key="1">
    <citation type="submission" date="2024-11" db="EMBL/GenBank/DDBJ databases">
        <title>Description of Massilia orientalis sp. nov., isolated from rhizosphere soil of Ageratina adenophora.</title>
        <authorList>
            <person name="Wang Y."/>
        </authorList>
    </citation>
    <scope>NUCLEOTIDE SEQUENCE</scope>
    <source>
        <strain evidence="1">YIM B02787</strain>
    </source>
</reference>
<comment type="caution">
    <text evidence="1">The sequence shown here is derived from an EMBL/GenBank/DDBJ whole genome shotgun (WGS) entry which is preliminary data.</text>
</comment>
<proteinExistence type="predicted"/>
<keyword evidence="2" id="KW-1185">Reference proteome</keyword>
<dbReference type="Proteomes" id="UP001168096">
    <property type="component" value="Unassembled WGS sequence"/>
</dbReference>
<keyword evidence="1" id="KW-0808">Transferase</keyword>
<gene>
    <name evidence="1" type="ORF">QPK29_028845</name>
</gene>